<dbReference type="InterPro" id="IPR000626">
    <property type="entry name" value="Ubiquitin-like_dom"/>
</dbReference>
<evidence type="ECO:0000313" key="2">
    <source>
        <dbReference type="EMBL" id="CBY07265.1"/>
    </source>
</evidence>
<dbReference type="OrthoDB" id="417450at2759"/>
<dbReference type="AlphaFoldDB" id="E4WTW8"/>
<protein>
    <recommendedName>
        <fullName evidence="1">Ubiquitin-like domain-containing protein</fullName>
    </recommendedName>
</protein>
<sequence>MESTGETFNLTVKTLGNISLPIKISGDATIWDFKLEIQRALEGLGNDEEILAQGNQRIIFRGRLLNNEMIIKNVANLQQNGDVMHVVRSGGAMVAGENINGQNLEELAREELVNAKIRSLRCLLRNGEECIKFAQQDRNSENRERFPEEGNLNVGMASIKDFGEIAEQFGGALVKWSTQLSRMSNMLSEDPAILINQRNAMLPTSRYTYEECEHIIKNNMDVGRYLSTASQQFSEFFIPLDHPPRRVSTLAARRTDPN</sequence>
<reference evidence="2" key="1">
    <citation type="journal article" date="2010" name="Science">
        <title>Plasticity of animal genome architecture unmasked by rapid evolution of a pelagic tunicate.</title>
        <authorList>
            <person name="Denoeud F."/>
            <person name="Henriet S."/>
            <person name="Mungpakdee S."/>
            <person name="Aury J.M."/>
            <person name="Da Silva C."/>
            <person name="Brinkmann H."/>
            <person name="Mikhaleva J."/>
            <person name="Olsen L.C."/>
            <person name="Jubin C."/>
            <person name="Canestro C."/>
            <person name="Bouquet J.M."/>
            <person name="Danks G."/>
            <person name="Poulain J."/>
            <person name="Campsteijn C."/>
            <person name="Adamski M."/>
            <person name="Cross I."/>
            <person name="Yadetie F."/>
            <person name="Muffato M."/>
            <person name="Louis A."/>
            <person name="Butcher S."/>
            <person name="Tsagkogeorga G."/>
            <person name="Konrad A."/>
            <person name="Singh S."/>
            <person name="Jensen M.F."/>
            <person name="Cong E.H."/>
            <person name="Eikeseth-Otteraa H."/>
            <person name="Noel B."/>
            <person name="Anthouard V."/>
            <person name="Porcel B.M."/>
            <person name="Kachouri-Lafond R."/>
            <person name="Nishino A."/>
            <person name="Ugolini M."/>
            <person name="Chourrout P."/>
            <person name="Nishida H."/>
            <person name="Aasland R."/>
            <person name="Huzurbazar S."/>
            <person name="Westhof E."/>
            <person name="Delsuc F."/>
            <person name="Lehrach H."/>
            <person name="Reinhardt R."/>
            <person name="Weissenbach J."/>
            <person name="Roy S.W."/>
            <person name="Artiguenave F."/>
            <person name="Postlethwait J.H."/>
            <person name="Manak J.R."/>
            <person name="Thompson E.M."/>
            <person name="Jaillon O."/>
            <person name="Du Pasquier L."/>
            <person name="Boudinot P."/>
            <person name="Liberles D.A."/>
            <person name="Volff J.N."/>
            <person name="Philippe H."/>
            <person name="Lenhard B."/>
            <person name="Roest Crollius H."/>
            <person name="Wincker P."/>
            <person name="Chourrout D."/>
        </authorList>
    </citation>
    <scope>NUCLEOTIDE SEQUENCE [LARGE SCALE GENOMIC DNA]</scope>
</reference>
<keyword evidence="3" id="KW-1185">Reference proteome</keyword>
<dbReference type="InterPro" id="IPR029071">
    <property type="entry name" value="Ubiquitin-like_domsf"/>
</dbReference>
<accession>E4WTW8</accession>
<dbReference type="SUPFAM" id="SSF54236">
    <property type="entry name" value="Ubiquitin-like"/>
    <property type="match status" value="1"/>
</dbReference>
<proteinExistence type="predicted"/>
<name>E4WTW8_OIKDI</name>
<evidence type="ECO:0000259" key="1">
    <source>
        <dbReference type="PROSITE" id="PS50053"/>
    </source>
</evidence>
<dbReference type="PROSITE" id="PS50053">
    <property type="entry name" value="UBIQUITIN_2"/>
    <property type="match status" value="1"/>
</dbReference>
<dbReference type="EMBL" id="FN653016">
    <property type="protein sequence ID" value="CBY07265.1"/>
    <property type="molecule type" value="Genomic_DNA"/>
</dbReference>
<organism evidence="2">
    <name type="scientific">Oikopleura dioica</name>
    <name type="common">Tunicate</name>
    <dbReference type="NCBI Taxonomy" id="34765"/>
    <lineage>
        <taxon>Eukaryota</taxon>
        <taxon>Metazoa</taxon>
        <taxon>Chordata</taxon>
        <taxon>Tunicata</taxon>
        <taxon>Appendicularia</taxon>
        <taxon>Copelata</taxon>
        <taxon>Oikopleuridae</taxon>
        <taxon>Oikopleura</taxon>
    </lineage>
</organism>
<dbReference type="Proteomes" id="UP000001307">
    <property type="component" value="Unassembled WGS sequence"/>
</dbReference>
<evidence type="ECO:0000313" key="3">
    <source>
        <dbReference type="Proteomes" id="UP000001307"/>
    </source>
</evidence>
<feature type="domain" description="Ubiquitin-like" evidence="1">
    <location>
        <begin position="8"/>
        <end position="91"/>
    </location>
</feature>
<dbReference type="Gene3D" id="3.10.20.90">
    <property type="entry name" value="Phosphatidylinositol 3-kinase Catalytic Subunit, Chain A, domain 1"/>
    <property type="match status" value="1"/>
</dbReference>
<dbReference type="InParanoid" id="E4WTW8"/>
<gene>
    <name evidence="2" type="ORF">GSOID_T00006354001</name>
</gene>